<dbReference type="OrthoDB" id="191412at2"/>
<dbReference type="AlphaFoldDB" id="A0A290QBC8"/>
<evidence type="ECO:0000256" key="1">
    <source>
        <dbReference type="SAM" id="SignalP"/>
    </source>
</evidence>
<dbReference type="Pfam" id="PF04773">
    <property type="entry name" value="FecR"/>
    <property type="match status" value="1"/>
</dbReference>
<keyword evidence="4" id="KW-1185">Reference proteome</keyword>
<dbReference type="InterPro" id="IPR006860">
    <property type="entry name" value="FecR"/>
</dbReference>
<keyword evidence="1" id="KW-0732">Signal</keyword>
<feature type="chain" id="PRO_5012787163" description="FecR protein domain-containing protein" evidence="1">
    <location>
        <begin position="29"/>
        <end position="278"/>
    </location>
</feature>
<evidence type="ECO:0000313" key="4">
    <source>
        <dbReference type="Proteomes" id="UP000217265"/>
    </source>
</evidence>
<feature type="domain" description="FecR protein" evidence="2">
    <location>
        <begin position="71"/>
        <end position="180"/>
    </location>
</feature>
<dbReference type="KEGG" id="vbh:CMV30_00765"/>
<evidence type="ECO:0000313" key="3">
    <source>
        <dbReference type="EMBL" id="ATC62618.1"/>
    </source>
</evidence>
<dbReference type="PANTHER" id="PTHR38731:SF1">
    <property type="entry name" value="FECR PROTEIN DOMAIN-CONTAINING PROTEIN"/>
    <property type="match status" value="1"/>
</dbReference>
<dbReference type="RefSeq" id="WP_096054253.1">
    <property type="nucleotide sequence ID" value="NZ_CP023344.1"/>
</dbReference>
<accession>A0A290QBC8</accession>
<dbReference type="PANTHER" id="PTHR38731">
    <property type="entry name" value="LIPL45-RELATED LIPOPROTEIN-RELATED"/>
    <property type="match status" value="1"/>
</dbReference>
<organism evidence="3 4">
    <name type="scientific">Nibricoccus aquaticus</name>
    <dbReference type="NCBI Taxonomy" id="2576891"/>
    <lineage>
        <taxon>Bacteria</taxon>
        <taxon>Pseudomonadati</taxon>
        <taxon>Verrucomicrobiota</taxon>
        <taxon>Opitutia</taxon>
        <taxon>Opitutales</taxon>
        <taxon>Opitutaceae</taxon>
        <taxon>Nibricoccus</taxon>
    </lineage>
</organism>
<sequence length="278" mass="29840">MTKFPALRTLLAFPLLVGVLAFPFVATAAVKNKNPASKIYVADITGESHIDTGERIESLTKKSVYVAEGTSIETKPGSSQTLVFSNGTAIYVGPDSRFEVKKFLQEPFLPNRSDLDAEPSISQTIVKITRGSVGVCTSKLVAGSSMTYQTPHATVNIRGRKVMIEVSDTETRVSLIEGDVTVFVPDVGGTSQTLRPGQQAIIRKTATDQTATLAVQPIMDEQQAKLDENVSLACISRRTVFFEVAQRGEGEDAEIRPVEVVPANPDPGFTVSPARIGG</sequence>
<protein>
    <recommendedName>
        <fullName evidence="2">FecR protein domain-containing protein</fullName>
    </recommendedName>
</protein>
<proteinExistence type="predicted"/>
<dbReference type="Gene3D" id="2.60.120.1440">
    <property type="match status" value="1"/>
</dbReference>
<name>A0A290QBC8_9BACT</name>
<feature type="signal peptide" evidence="1">
    <location>
        <begin position="1"/>
        <end position="28"/>
    </location>
</feature>
<reference evidence="3 4" key="1">
    <citation type="submission" date="2017-09" db="EMBL/GenBank/DDBJ databases">
        <title>Complete genome sequence of Verrucomicrobial strain HZ-65, isolated from freshwater.</title>
        <authorList>
            <person name="Choi A."/>
        </authorList>
    </citation>
    <scope>NUCLEOTIDE SEQUENCE [LARGE SCALE GENOMIC DNA]</scope>
    <source>
        <strain evidence="3 4">HZ-65</strain>
    </source>
</reference>
<gene>
    <name evidence="3" type="ORF">CMV30_00765</name>
</gene>
<evidence type="ECO:0000259" key="2">
    <source>
        <dbReference type="Pfam" id="PF04773"/>
    </source>
</evidence>
<dbReference type="Proteomes" id="UP000217265">
    <property type="component" value="Chromosome"/>
</dbReference>
<dbReference type="EMBL" id="CP023344">
    <property type="protein sequence ID" value="ATC62618.1"/>
    <property type="molecule type" value="Genomic_DNA"/>
</dbReference>